<evidence type="ECO:0000313" key="2">
    <source>
        <dbReference type="Proteomes" id="UP000469523"/>
    </source>
</evidence>
<reference evidence="1 2" key="1">
    <citation type="submission" date="2019-09" db="EMBL/GenBank/DDBJ databases">
        <title>In-depth cultivation of the pig gut microbiome towards novel bacterial diversity and tailored functional studies.</title>
        <authorList>
            <person name="Wylensek D."/>
            <person name="Hitch T.C.A."/>
            <person name="Clavel T."/>
        </authorList>
    </citation>
    <scope>NUCLEOTIDE SEQUENCE [LARGE SCALE GENOMIC DNA]</scope>
    <source>
        <strain evidence="1 2">WCA3-693-APC-4?</strain>
    </source>
</reference>
<evidence type="ECO:0000313" key="1">
    <source>
        <dbReference type="EMBL" id="MSU01899.1"/>
    </source>
</evidence>
<organism evidence="1 2">
    <name type="scientific">Tissierella pigra</name>
    <dbReference type="NCBI Taxonomy" id="2607614"/>
    <lineage>
        <taxon>Bacteria</taxon>
        <taxon>Bacillati</taxon>
        <taxon>Bacillota</taxon>
        <taxon>Tissierellia</taxon>
        <taxon>Tissierellales</taxon>
        <taxon>Tissierellaceae</taxon>
        <taxon>Tissierella</taxon>
    </lineage>
</organism>
<dbReference type="RefSeq" id="WP_154440399.1">
    <property type="nucleotide sequence ID" value="NZ_VUNQ01000021.1"/>
</dbReference>
<name>A0A6N7XIN5_9FIRM</name>
<dbReference type="AlphaFoldDB" id="A0A6N7XIN5"/>
<proteinExistence type="predicted"/>
<dbReference type="Proteomes" id="UP000469523">
    <property type="component" value="Unassembled WGS sequence"/>
</dbReference>
<keyword evidence="2" id="KW-1185">Reference proteome</keyword>
<gene>
    <name evidence="1" type="ORF">FYJ83_10505</name>
</gene>
<comment type="caution">
    <text evidence="1">The sequence shown here is derived from an EMBL/GenBank/DDBJ whole genome shotgun (WGS) entry which is preliminary data.</text>
</comment>
<sequence>MTVEYIGYIQTENLIRAWPTIQGIKESLTLELKALEVKNTDETDDYIFTQAIGNKVVSDIPPSGKISDTTGDIAASYLQVIDRDYYSTLESIKKEKFSIELVDDKLNIGFRRLSQLQQQILKLFYLENKTWAEVLEELKAEKHFLTKDQAQKYRRRSIEKMQSISKITVETYVSVMKLVEVE</sequence>
<dbReference type="EMBL" id="VUNQ01000021">
    <property type="protein sequence ID" value="MSU01899.1"/>
    <property type="molecule type" value="Genomic_DNA"/>
</dbReference>
<protein>
    <submittedName>
        <fullName evidence="1">Uncharacterized protein</fullName>
    </submittedName>
</protein>
<accession>A0A6N7XIN5</accession>